<evidence type="ECO:0000259" key="1">
    <source>
        <dbReference type="PROSITE" id="PS51379"/>
    </source>
</evidence>
<dbReference type="EMBL" id="CP001787">
    <property type="protein sequence ID" value="ACX72661.1"/>
    <property type="molecule type" value="Genomic_DNA"/>
</dbReference>
<keyword evidence="3" id="KW-1185">Reference proteome</keyword>
<dbReference type="eggNOG" id="arCOG04891">
    <property type="taxonomic scope" value="Archaea"/>
</dbReference>
<dbReference type="InterPro" id="IPR017900">
    <property type="entry name" value="4Fe4S_Fe_S_CS"/>
</dbReference>
<reference evidence="2" key="1">
    <citation type="submission" date="2009-10" db="EMBL/GenBank/DDBJ databases">
        <title>Complete sequence of chromosome of Methanocaldococcus vulcanius M7.</title>
        <authorList>
            <consortium name="US DOE Joint Genome Institute"/>
            <person name="Lucas S."/>
            <person name="Copeland A."/>
            <person name="Lapidus A."/>
            <person name="Glavina del Rio T."/>
            <person name="Dalin E."/>
            <person name="Tice H."/>
            <person name="Bruce D."/>
            <person name="Goodwin L."/>
            <person name="Pitluck S."/>
            <person name="Lcollab F.I."/>
            <person name="Brettin T."/>
            <person name="Detter J.C."/>
            <person name="Han C."/>
            <person name="Tapia R."/>
            <person name="Kuske C.R."/>
            <person name="Schmutz J."/>
            <person name="Larimer F."/>
            <person name="Land M."/>
            <person name="Hauser L."/>
            <person name="Kyrpides N."/>
            <person name="Ovchinikova G."/>
            <person name="Sieprawska-Lupa M."/>
            <person name="Whitman W.B."/>
            <person name="Woyke T."/>
        </authorList>
    </citation>
    <scope>NUCLEOTIDE SEQUENCE [LARGE SCALE GENOMIC DNA]</scope>
    <source>
        <strain evidence="2">M7</strain>
    </source>
</reference>
<dbReference type="Proteomes" id="UP000002063">
    <property type="component" value="Chromosome"/>
</dbReference>
<accession>C9RGF9</accession>
<dbReference type="STRING" id="579137.Metvu_0803"/>
<proteinExistence type="predicted"/>
<sequence>MSCETMPEHILSGIKAIVAMKLRRKGMIQREIAKIIKSDRSIVSHYLSGRYPKRKILNVAKTIEDLPPNYGSKLIHSLTDDKNLAKNLIKELYGVKLIWNEKSCIACGSCLVCVALTLDNFKLKIDENSCYLCGSCTLQCPTNSLKFVKEE</sequence>
<name>C9RGF9_METVM</name>
<dbReference type="Gene3D" id="3.30.70.20">
    <property type="match status" value="1"/>
</dbReference>
<dbReference type="HOGENOM" id="CLU_145181_0_0_2"/>
<dbReference type="Pfam" id="PF00037">
    <property type="entry name" value="Fer4"/>
    <property type="match status" value="1"/>
</dbReference>
<dbReference type="InterPro" id="IPR017896">
    <property type="entry name" value="4Fe4S_Fe-S-bd"/>
</dbReference>
<dbReference type="AlphaFoldDB" id="C9RGF9"/>
<dbReference type="GO" id="GO:0016491">
    <property type="term" value="F:oxidoreductase activity"/>
    <property type="evidence" value="ECO:0007669"/>
    <property type="project" value="UniProtKB-ARBA"/>
</dbReference>
<evidence type="ECO:0000313" key="3">
    <source>
        <dbReference type="Proteomes" id="UP000002063"/>
    </source>
</evidence>
<dbReference type="KEGG" id="mvu:Metvu_0803"/>
<dbReference type="PROSITE" id="PS00198">
    <property type="entry name" value="4FE4S_FER_1"/>
    <property type="match status" value="1"/>
</dbReference>
<protein>
    <submittedName>
        <fullName evidence="2">4Fe-4S ferredoxin iron-sulfur binding domain protein</fullName>
    </submittedName>
</protein>
<dbReference type="PROSITE" id="PS51379">
    <property type="entry name" value="4FE4S_FER_2"/>
    <property type="match status" value="1"/>
</dbReference>
<gene>
    <name evidence="2" type="ordered locus">Metvu_0803</name>
</gene>
<organism evidence="2 3">
    <name type="scientific">Methanocaldococcus vulcanius (strain ATCC 700851 / DSM 12094 / M7)</name>
    <name type="common">Methanococcus vulcanius</name>
    <dbReference type="NCBI Taxonomy" id="579137"/>
    <lineage>
        <taxon>Archaea</taxon>
        <taxon>Methanobacteriati</taxon>
        <taxon>Methanobacteriota</taxon>
        <taxon>Methanomada group</taxon>
        <taxon>Methanococci</taxon>
        <taxon>Methanococcales</taxon>
        <taxon>Methanocaldococcaceae</taxon>
        <taxon>Methanocaldococcus</taxon>
    </lineage>
</organism>
<feature type="domain" description="4Fe-4S ferredoxin-type" evidence="1">
    <location>
        <begin position="121"/>
        <end position="150"/>
    </location>
</feature>
<evidence type="ECO:0000313" key="2">
    <source>
        <dbReference type="EMBL" id="ACX72661.1"/>
    </source>
</evidence>
<dbReference type="SUPFAM" id="SSF54862">
    <property type="entry name" value="4Fe-4S ferredoxins"/>
    <property type="match status" value="1"/>
</dbReference>